<evidence type="ECO:0000256" key="1">
    <source>
        <dbReference type="SAM" id="MobiDB-lite"/>
    </source>
</evidence>
<keyword evidence="2" id="KW-0812">Transmembrane</keyword>
<feature type="transmembrane region" description="Helical" evidence="2">
    <location>
        <begin position="136"/>
        <end position="154"/>
    </location>
</feature>
<dbReference type="InterPro" id="IPR049195">
    <property type="entry name" value="Tre1-like_N"/>
</dbReference>
<evidence type="ECO:0000313" key="4">
    <source>
        <dbReference type="EMBL" id="URI08899.1"/>
    </source>
</evidence>
<dbReference type="RefSeq" id="WP_250197117.1">
    <property type="nucleotide sequence ID" value="NZ_CP097636.1"/>
</dbReference>
<evidence type="ECO:0000259" key="3">
    <source>
        <dbReference type="Pfam" id="PF21724"/>
    </source>
</evidence>
<evidence type="ECO:0000313" key="5">
    <source>
        <dbReference type="Proteomes" id="UP001056201"/>
    </source>
</evidence>
<keyword evidence="2" id="KW-0472">Membrane</keyword>
<name>A0ABY4S7D6_AQUTE</name>
<dbReference type="Pfam" id="PF21724">
    <property type="entry name" value="DUF6861"/>
    <property type="match status" value="1"/>
</dbReference>
<feature type="compositionally biased region" description="Pro residues" evidence="1">
    <location>
        <begin position="284"/>
        <end position="299"/>
    </location>
</feature>
<feature type="compositionally biased region" description="Polar residues" evidence="1">
    <location>
        <begin position="13"/>
        <end position="22"/>
    </location>
</feature>
<feature type="region of interest" description="Disordered" evidence="1">
    <location>
        <begin position="1"/>
        <end position="25"/>
    </location>
</feature>
<keyword evidence="5" id="KW-1185">Reference proteome</keyword>
<gene>
    <name evidence="4" type="ORF">MW290_25355</name>
</gene>
<protein>
    <recommendedName>
        <fullName evidence="3">NAD(+)--protein-arginine ADP-ribosyltransferase Tre1-like N-terminal domain-containing protein</fullName>
    </recommendedName>
</protein>
<sequence>MGQYRLAGPTCGGRQTLQTQDGTLPRTPGCAPGAVHGAQPGAASGMDPVTLWHRAACVHEASGIALELAPGAIAQETGYELRQLLQGLLPGLLTMVAVVGATAALGGVVGAAIGALAGGVGAVPGAAAGATLGTDLGIALLGWLGLGFLAVAIGRGLGEVSGMVVQAVRLAWDAHGTPRRNADVQAAGALMARAVARLMLLILMAIVARLTFSQAVGASGRAAGSADELIAALRQSRLGAGFADWVAANAQSLVRNPRLRPHRETGAGTTTRSQAATPSQLRPAAPPPAPPPPPPPPATQRPSPRQSEIDVGQDLGPGHRPQVSYLNGKEVKYGTAGSVRPDYVAPGDVASFEVKNYNLANNQSGLINNVSTQAVQRAQHLPAGMEQQVIIDIRGQVVSNAQKNDIIRGIVQQSRGAVAPDAITFKQ</sequence>
<organism evidence="4 5">
    <name type="scientific">Aquincola tertiaricarbonis</name>
    <dbReference type="NCBI Taxonomy" id="391953"/>
    <lineage>
        <taxon>Bacteria</taxon>
        <taxon>Pseudomonadati</taxon>
        <taxon>Pseudomonadota</taxon>
        <taxon>Betaproteobacteria</taxon>
        <taxon>Burkholderiales</taxon>
        <taxon>Sphaerotilaceae</taxon>
        <taxon>Aquincola</taxon>
    </lineage>
</organism>
<dbReference type="Proteomes" id="UP001056201">
    <property type="component" value="Chromosome 2"/>
</dbReference>
<evidence type="ECO:0000256" key="2">
    <source>
        <dbReference type="SAM" id="Phobius"/>
    </source>
</evidence>
<feature type="domain" description="NAD(+)--protein-arginine ADP-ribosyltransferase Tre1-like N-terminal" evidence="3">
    <location>
        <begin position="77"/>
        <end position="249"/>
    </location>
</feature>
<feature type="region of interest" description="Disordered" evidence="1">
    <location>
        <begin position="256"/>
        <end position="324"/>
    </location>
</feature>
<reference evidence="4" key="1">
    <citation type="submission" date="2022-05" db="EMBL/GenBank/DDBJ databases">
        <title>An RpoN-dependent PEP-CTERM gene is involved in floc formation of an Aquincola tertiaricarbonis strain.</title>
        <authorList>
            <person name="Qiu D."/>
            <person name="Xia M."/>
        </authorList>
    </citation>
    <scope>NUCLEOTIDE SEQUENCE</scope>
    <source>
        <strain evidence="4">RN12</strain>
    </source>
</reference>
<feature type="transmembrane region" description="Helical" evidence="2">
    <location>
        <begin position="194"/>
        <end position="212"/>
    </location>
</feature>
<keyword evidence="2" id="KW-1133">Transmembrane helix</keyword>
<accession>A0ABY4S7D6</accession>
<feature type="compositionally biased region" description="Polar residues" evidence="1">
    <location>
        <begin position="267"/>
        <end position="280"/>
    </location>
</feature>
<proteinExistence type="predicted"/>
<feature type="transmembrane region" description="Helical" evidence="2">
    <location>
        <begin position="92"/>
        <end position="116"/>
    </location>
</feature>
<dbReference type="EMBL" id="CP097636">
    <property type="protein sequence ID" value="URI08899.1"/>
    <property type="molecule type" value="Genomic_DNA"/>
</dbReference>